<sequence length="205" mass="22704">MIRIHRAEPLKRDSASFEDVGPIPTKPPYNLEFQFEEYKFFPQREFTRENVVDMFAKIMIGYGEGVLHKLLKNAAIEIDRKFKTLREKGILPLQAINDYRHGQKELPSRDTKTPRQSEQLGQGGRGTSTRSNDIARQAAEGRVSEANQAGLTRSSSGSILEGNSVPEDEPPSTGLSQRVENLETGPPAKKPRTSGGGGRGKNTGR</sequence>
<keyword evidence="3" id="KW-1185">Reference proteome</keyword>
<feature type="region of interest" description="Disordered" evidence="1">
    <location>
        <begin position="101"/>
        <end position="205"/>
    </location>
</feature>
<organism evidence="2 3">
    <name type="scientific">Viridothelium virens</name>
    <name type="common">Speckled blister lichen</name>
    <name type="synonym">Trypethelium virens</name>
    <dbReference type="NCBI Taxonomy" id="1048519"/>
    <lineage>
        <taxon>Eukaryota</taxon>
        <taxon>Fungi</taxon>
        <taxon>Dikarya</taxon>
        <taxon>Ascomycota</taxon>
        <taxon>Pezizomycotina</taxon>
        <taxon>Dothideomycetes</taxon>
        <taxon>Dothideomycetes incertae sedis</taxon>
        <taxon>Trypetheliales</taxon>
        <taxon>Trypetheliaceae</taxon>
        <taxon>Viridothelium</taxon>
    </lineage>
</organism>
<evidence type="ECO:0000313" key="3">
    <source>
        <dbReference type="Proteomes" id="UP000800092"/>
    </source>
</evidence>
<gene>
    <name evidence="2" type="ORF">EV356DRAFT_509443</name>
</gene>
<feature type="compositionally biased region" description="Gly residues" evidence="1">
    <location>
        <begin position="194"/>
        <end position="205"/>
    </location>
</feature>
<protein>
    <submittedName>
        <fullName evidence="2">Uncharacterized protein</fullName>
    </submittedName>
</protein>
<feature type="compositionally biased region" description="Basic and acidic residues" evidence="1">
    <location>
        <begin position="101"/>
        <end position="115"/>
    </location>
</feature>
<accession>A0A6A6GW75</accession>
<dbReference type="Proteomes" id="UP000800092">
    <property type="component" value="Unassembled WGS sequence"/>
</dbReference>
<evidence type="ECO:0000313" key="2">
    <source>
        <dbReference type="EMBL" id="KAF2230044.1"/>
    </source>
</evidence>
<proteinExistence type="predicted"/>
<dbReference type="OrthoDB" id="5377772at2759"/>
<name>A0A6A6GW75_VIRVR</name>
<evidence type="ECO:0000256" key="1">
    <source>
        <dbReference type="SAM" id="MobiDB-lite"/>
    </source>
</evidence>
<feature type="compositionally biased region" description="Polar residues" evidence="1">
    <location>
        <begin position="145"/>
        <end position="158"/>
    </location>
</feature>
<dbReference type="AlphaFoldDB" id="A0A6A6GW75"/>
<dbReference type="EMBL" id="ML991848">
    <property type="protein sequence ID" value="KAF2230044.1"/>
    <property type="molecule type" value="Genomic_DNA"/>
</dbReference>
<reference evidence="2" key="1">
    <citation type="journal article" date="2020" name="Stud. Mycol.">
        <title>101 Dothideomycetes genomes: a test case for predicting lifestyles and emergence of pathogens.</title>
        <authorList>
            <person name="Haridas S."/>
            <person name="Albert R."/>
            <person name="Binder M."/>
            <person name="Bloem J."/>
            <person name="Labutti K."/>
            <person name="Salamov A."/>
            <person name="Andreopoulos B."/>
            <person name="Baker S."/>
            <person name="Barry K."/>
            <person name="Bills G."/>
            <person name="Bluhm B."/>
            <person name="Cannon C."/>
            <person name="Castanera R."/>
            <person name="Culley D."/>
            <person name="Daum C."/>
            <person name="Ezra D."/>
            <person name="Gonzalez J."/>
            <person name="Henrissat B."/>
            <person name="Kuo A."/>
            <person name="Liang C."/>
            <person name="Lipzen A."/>
            <person name="Lutzoni F."/>
            <person name="Magnuson J."/>
            <person name="Mondo S."/>
            <person name="Nolan M."/>
            <person name="Ohm R."/>
            <person name="Pangilinan J."/>
            <person name="Park H.-J."/>
            <person name="Ramirez L."/>
            <person name="Alfaro M."/>
            <person name="Sun H."/>
            <person name="Tritt A."/>
            <person name="Yoshinaga Y."/>
            <person name="Zwiers L.-H."/>
            <person name="Turgeon B."/>
            <person name="Goodwin S."/>
            <person name="Spatafora J."/>
            <person name="Crous P."/>
            <person name="Grigoriev I."/>
        </authorList>
    </citation>
    <scope>NUCLEOTIDE SEQUENCE</scope>
    <source>
        <strain evidence="2">Tuck. ex Michener</strain>
    </source>
</reference>